<dbReference type="Pfam" id="PF05380">
    <property type="entry name" value="Peptidase_A17"/>
    <property type="match status" value="1"/>
</dbReference>
<protein>
    <submittedName>
        <fullName evidence="1">Uncharacterized protein</fullName>
    </submittedName>
</protein>
<evidence type="ECO:0000313" key="1">
    <source>
        <dbReference type="EMBL" id="EDP39462.1"/>
    </source>
</evidence>
<name>A8NEU1_BRUMA</name>
<proteinExistence type="predicted"/>
<dbReference type="AlphaFoldDB" id="A8NEU1"/>
<gene>
    <name evidence="1" type="ORF">Bm1_01090</name>
</gene>
<sequence>MNRGEFLSNDENFCANLPQQDRAIRKNMKILGIPWNPYQDVIQVTLRPWSEQELTKRTILQFVALQYDTLGFLAPIMRSILISSVPSESGIARKKSSLIFAKSRIAPIKGMTIPHLELMAVLIGSRAAQFVMTQLDFTSGTKKFLFRGMYRLPDILFDFKFGLNQQSDAQ</sequence>
<reference evidence="1" key="1">
    <citation type="journal article" date="2007" name="Science">
        <title>Draft genome of the filarial nematode parasite Brugia malayi.</title>
        <authorList>
            <person name="Ghedin E."/>
            <person name="Wang S."/>
            <person name="Spiro D."/>
            <person name="Caler E."/>
            <person name="Zhao Q."/>
            <person name="Crabtree J."/>
            <person name="Allen J.E."/>
            <person name="Delcher A.L."/>
            <person name="Guiliano D.B."/>
            <person name="Miranda-Saavedra D."/>
            <person name="Angiuoli S.V."/>
            <person name="Creasy T."/>
            <person name="Amedeo P."/>
            <person name="Haas B."/>
            <person name="El-Sayed N.M."/>
            <person name="Wortman J.R."/>
            <person name="Feldblyum T."/>
            <person name="Tallon L."/>
            <person name="Schatz M."/>
            <person name="Shumway M."/>
            <person name="Koo H."/>
            <person name="Salzberg S.L."/>
            <person name="Schobel S."/>
            <person name="Pertea M."/>
            <person name="Pop M."/>
            <person name="White O."/>
            <person name="Barton G.J."/>
            <person name="Carlow C.K."/>
            <person name="Crawford M.J."/>
            <person name="Daub J."/>
            <person name="Dimmic M.W."/>
            <person name="Estes C.F."/>
            <person name="Foster J.M."/>
            <person name="Ganatra M."/>
            <person name="Gregory W.F."/>
            <person name="Johnson N.M."/>
            <person name="Jin J."/>
            <person name="Komuniecki R."/>
            <person name="Korf I."/>
            <person name="Kumar S."/>
            <person name="Laney S."/>
            <person name="Li B.W."/>
            <person name="Li W."/>
            <person name="Lindblom T.H."/>
            <person name="Lustigman S."/>
            <person name="Ma D."/>
            <person name="Maina C.V."/>
            <person name="Martin D.M."/>
            <person name="McCarter J.P."/>
            <person name="McReynolds L."/>
            <person name="Mitreva M."/>
            <person name="Nutman T.B."/>
            <person name="Parkinson J."/>
            <person name="Peregrin-Alvarez J.M."/>
            <person name="Poole C."/>
            <person name="Ren Q."/>
            <person name="Saunders L."/>
            <person name="Sluder A.E."/>
            <person name="Smith K."/>
            <person name="Stanke M."/>
            <person name="Unnasch T.R."/>
            <person name="Ware J."/>
            <person name="Wei A.D."/>
            <person name="Weil G."/>
            <person name="Williams D.J."/>
            <person name="Zhang Y."/>
            <person name="Williams S.A."/>
            <person name="Fraser-Liggett C."/>
            <person name="Slatko B."/>
            <person name="Blaxter M.L."/>
            <person name="Scott A.L."/>
        </authorList>
    </citation>
    <scope>NUCLEOTIDE SEQUENCE [LARGE SCALE GENOMIC DNA]</scope>
</reference>
<accession>A8NEU1</accession>
<dbReference type="PANTHER" id="PTHR47331">
    <property type="entry name" value="PHD-TYPE DOMAIN-CONTAINING PROTEIN"/>
    <property type="match status" value="1"/>
</dbReference>
<dbReference type="EMBL" id="DS237016">
    <property type="protein sequence ID" value="EDP39462.1"/>
    <property type="molecule type" value="Genomic_DNA"/>
</dbReference>
<dbReference type="InterPro" id="IPR008042">
    <property type="entry name" value="Retrotrans_Pao"/>
</dbReference>
<organism evidence="1">
    <name type="scientific">Brugia malayi</name>
    <name type="common">Filarial nematode worm</name>
    <dbReference type="NCBI Taxonomy" id="6279"/>
    <lineage>
        <taxon>Eukaryota</taxon>
        <taxon>Metazoa</taxon>
        <taxon>Ecdysozoa</taxon>
        <taxon>Nematoda</taxon>
        <taxon>Chromadorea</taxon>
        <taxon>Rhabditida</taxon>
        <taxon>Spirurina</taxon>
        <taxon>Spiruromorpha</taxon>
        <taxon>Filarioidea</taxon>
        <taxon>Onchocercidae</taxon>
        <taxon>Brugia</taxon>
    </lineage>
</organism>
<dbReference type="PANTHER" id="PTHR47331:SF5">
    <property type="entry name" value="RIBONUCLEASE H"/>
    <property type="match status" value="1"/>
</dbReference>